<dbReference type="Proteomes" id="UP000285211">
    <property type="component" value="Unassembled WGS sequence"/>
</dbReference>
<dbReference type="PANTHER" id="PTHR42732:SF2">
    <property type="entry name" value="BETA-MANNOSIDASE"/>
    <property type="match status" value="1"/>
</dbReference>
<keyword evidence="2" id="KW-0378">Hydrolase</keyword>
<dbReference type="SUPFAM" id="SSF49785">
    <property type="entry name" value="Galactose-binding domain-like"/>
    <property type="match status" value="1"/>
</dbReference>
<name>A0A437KL80_9FLAO</name>
<dbReference type="Pfam" id="PF02836">
    <property type="entry name" value="Glyco_hydro_2_C"/>
    <property type="match status" value="1"/>
</dbReference>
<dbReference type="SUPFAM" id="SSF49303">
    <property type="entry name" value="beta-Galactosidase/glucuronidase domain"/>
    <property type="match status" value="1"/>
</dbReference>
<feature type="domain" description="Glycoside hydrolase family 2 immunoglobulin-like beta-sandwich" evidence="5">
    <location>
        <begin position="222"/>
        <end position="329"/>
    </location>
</feature>
<evidence type="ECO:0000256" key="4">
    <source>
        <dbReference type="SAM" id="SignalP"/>
    </source>
</evidence>
<dbReference type="SUPFAM" id="SSF51445">
    <property type="entry name" value="(Trans)glycosidases"/>
    <property type="match status" value="1"/>
</dbReference>
<dbReference type="InterPro" id="IPR006103">
    <property type="entry name" value="Glyco_hydro_2_cat"/>
</dbReference>
<feature type="chain" id="PRO_5019219703" evidence="4">
    <location>
        <begin position="27"/>
        <end position="1017"/>
    </location>
</feature>
<evidence type="ECO:0000256" key="2">
    <source>
        <dbReference type="ARBA" id="ARBA00022801"/>
    </source>
</evidence>
<dbReference type="InterPro" id="IPR017853">
    <property type="entry name" value="GH"/>
</dbReference>
<dbReference type="Pfam" id="PF00703">
    <property type="entry name" value="Glyco_hydro_2"/>
    <property type="match status" value="1"/>
</dbReference>
<dbReference type="OrthoDB" id="9801077at2"/>
<dbReference type="AlphaFoldDB" id="A0A437KL80"/>
<gene>
    <name evidence="8" type="ORF">EOD40_16850</name>
</gene>
<keyword evidence="9" id="KW-1185">Reference proteome</keyword>
<evidence type="ECO:0000259" key="6">
    <source>
        <dbReference type="Pfam" id="PF02836"/>
    </source>
</evidence>
<dbReference type="Gene3D" id="2.60.120.260">
    <property type="entry name" value="Galactose-binding domain-like"/>
    <property type="match status" value="1"/>
</dbReference>
<feature type="signal peptide" evidence="4">
    <location>
        <begin position="1"/>
        <end position="26"/>
    </location>
</feature>
<evidence type="ECO:0000313" key="8">
    <source>
        <dbReference type="EMBL" id="RVT71767.1"/>
    </source>
</evidence>
<dbReference type="GO" id="GO:0004553">
    <property type="term" value="F:hydrolase activity, hydrolyzing O-glycosyl compounds"/>
    <property type="evidence" value="ECO:0007669"/>
    <property type="project" value="InterPro"/>
</dbReference>
<proteinExistence type="inferred from homology"/>
<dbReference type="Gene3D" id="3.20.20.80">
    <property type="entry name" value="Glycosidases"/>
    <property type="match status" value="1"/>
</dbReference>
<dbReference type="InterPro" id="IPR013783">
    <property type="entry name" value="Ig-like_fold"/>
</dbReference>
<evidence type="ECO:0000256" key="3">
    <source>
        <dbReference type="ARBA" id="ARBA00023295"/>
    </source>
</evidence>
<comment type="similarity">
    <text evidence="1">Belongs to the glycosyl hydrolase 2 family.</text>
</comment>
<keyword evidence="3 8" id="KW-0326">Glycosidase</keyword>
<dbReference type="PANTHER" id="PTHR42732">
    <property type="entry name" value="BETA-GALACTOSIDASE"/>
    <property type="match status" value="1"/>
</dbReference>
<dbReference type="RefSeq" id="WP_128197542.1">
    <property type="nucleotide sequence ID" value="NZ_SACJ01000015.1"/>
</dbReference>
<sequence>MKSNSKNFKIIVAILLVVLSAKTSFAQERIIQDISNNNWQLWLDPVAKWQNDVLFTPPVDVKKTPINLPTGGWQALTKGGSKTVHLPATVEEFHWGLNKNTFGVSGNYLGVSWFSTQMNVPASMKGKRIVLHFESVRFRAEVFVNQKLAGYDLINGTPFDVDITNYVTVGKSNSIAVRITDPNGNFDWRDSSNYMWGNYRTNPTHGFGGITGKVSLVATDNVFVNDVFIKNKPSLNEVDADISLTNNTSATFKGIVLLEISERKTGTSVWSKSYPIEAVRGDNASQSFTVKIDNAKLWDVDNPNLYVLKASLKKDNVVKDVVEKKFGFRWFEVKDIDGDKQFYLNNKRIVVRTAISWGFWPVNGIAPSDELAKKQIADAKAIGLNMLNFHRTIGQTNVLDYADEMGLLYFQEPGGNQFPANQFNPKNELEKKQADFYFAARDEKFFRMIKRDRSHPSLVIYNMHNERGAEPQQKDSVQMQTGHKLDPTRIMTYNSSNGPIKMGADPRFKLHLLPYNNQFYSYGWFDQHHAGGPGVYHDNLYNSPKSYAKLFTDHKDEIIYYGEEGAIGTPPRLQLIRDEILKRGKDIGWESDDYLKWYDAYDNFLKKNDFEKSFPNVDSLTRQMGNVAFYYQGRTIENVRISNTIDGYAVNGWESMKLENHSGIVDNYRNLKGDADLIARYNKPLYVAVKLNHKVLSVKDTTTIDFFIVNEKDIKGVYNLKVKATNNKKQTVWTKTIPVTVSGGIKYGELLSAGNNFSPETEGYTKISAELVSKDNTVIATGSDELFAVKLNKEKLASNIMVADTTGVIGKYFDSEKINFKNYKSGTPSGNCLVIGAFKPQQTGNPLVTDLLEWVNNGNTIVVVNDTDTWATYFAKKEAADYRGFKALGTSWYGGNYFVKETKWFDSLPQSCVFNWEYQCFATYNKNRLGLRMFNGETIVGCVSDHKQEVYSALSVIPHGRGKIILCALDIFSCIKENEVVKKAEGDGENASMKTFNVSAKNKANVVGQQLLLNLLK</sequence>
<feature type="domain" description="Glycosyl hydrolases family 2 sugar binding" evidence="7">
    <location>
        <begin position="107"/>
        <end position="192"/>
    </location>
</feature>
<dbReference type="InterPro" id="IPR006104">
    <property type="entry name" value="Glyco_hydro_2_N"/>
</dbReference>
<dbReference type="Pfam" id="PF02837">
    <property type="entry name" value="Glyco_hydro_2_N"/>
    <property type="match status" value="1"/>
</dbReference>
<reference evidence="8 9" key="1">
    <citation type="submission" date="2019-01" db="EMBL/GenBank/DDBJ databases">
        <authorList>
            <person name="Chen W.-M."/>
        </authorList>
    </citation>
    <scope>NUCLEOTIDE SEQUENCE [LARGE SCALE GENOMIC DNA]</scope>
    <source>
        <strain evidence="8 9">BBQ-12</strain>
    </source>
</reference>
<accession>A0A437KL80</accession>
<evidence type="ECO:0000259" key="5">
    <source>
        <dbReference type="Pfam" id="PF00703"/>
    </source>
</evidence>
<evidence type="ECO:0000259" key="7">
    <source>
        <dbReference type="Pfam" id="PF02837"/>
    </source>
</evidence>
<dbReference type="InterPro" id="IPR006102">
    <property type="entry name" value="Ig-like_GH2"/>
</dbReference>
<dbReference type="Gene3D" id="2.60.40.10">
    <property type="entry name" value="Immunoglobulins"/>
    <property type="match status" value="1"/>
</dbReference>
<dbReference type="EMBL" id="SACJ01000015">
    <property type="protein sequence ID" value="RVT71767.1"/>
    <property type="molecule type" value="Genomic_DNA"/>
</dbReference>
<dbReference type="InterPro" id="IPR051913">
    <property type="entry name" value="GH2_Domain-Containing"/>
</dbReference>
<keyword evidence="4" id="KW-0732">Signal</keyword>
<dbReference type="InterPro" id="IPR008979">
    <property type="entry name" value="Galactose-bd-like_sf"/>
</dbReference>
<dbReference type="GO" id="GO:0005975">
    <property type="term" value="P:carbohydrate metabolic process"/>
    <property type="evidence" value="ECO:0007669"/>
    <property type="project" value="InterPro"/>
</dbReference>
<evidence type="ECO:0000256" key="1">
    <source>
        <dbReference type="ARBA" id="ARBA00007401"/>
    </source>
</evidence>
<protein>
    <submittedName>
        <fullName evidence="8">Beta-glycosidase</fullName>
    </submittedName>
</protein>
<evidence type="ECO:0000313" key="9">
    <source>
        <dbReference type="Proteomes" id="UP000285211"/>
    </source>
</evidence>
<organism evidence="8 9">
    <name type="scientific">Flavobacterium sufflavum</name>
    <dbReference type="NCBI Taxonomy" id="1921138"/>
    <lineage>
        <taxon>Bacteria</taxon>
        <taxon>Pseudomonadati</taxon>
        <taxon>Bacteroidota</taxon>
        <taxon>Flavobacteriia</taxon>
        <taxon>Flavobacteriales</taxon>
        <taxon>Flavobacteriaceae</taxon>
        <taxon>Flavobacterium</taxon>
    </lineage>
</organism>
<feature type="domain" description="Glycoside hydrolase family 2 catalytic" evidence="6">
    <location>
        <begin position="339"/>
        <end position="507"/>
    </location>
</feature>
<comment type="caution">
    <text evidence="8">The sequence shown here is derived from an EMBL/GenBank/DDBJ whole genome shotgun (WGS) entry which is preliminary data.</text>
</comment>
<dbReference type="InterPro" id="IPR036156">
    <property type="entry name" value="Beta-gal/glucu_dom_sf"/>
</dbReference>